<dbReference type="PROSITE" id="PS00018">
    <property type="entry name" value="EF_HAND_1"/>
    <property type="match status" value="1"/>
</dbReference>
<sequence>MTEKEGQPIAHSERKSDDEPSTTIRLEHLDEEQHEQHHSGGYDPERPDQENEQANNTNNSSTMNTTDDEILLEDGLPASVPLSSLAGPALVMSPDFPMSGEEGALDDEPKKRENFDWAGRDEEEEDETKKGKPISQSSLFICLSKNSSYIAWTCIILFALILIAVDVAIFEIYKGQDAINDTSMVPYNLKVWFTFLAFMWCIGFLSQVAVELVPWAIKKLFGYLRPQSTEVLRMRLSVSCLTYFMALRTFIKCIIIAAWTWGCWAFLAAHIPLPWDESKDPPAYADQPSYIHVFYSIWECIFFASLLLFVEKFFLQLIVTSFHKKAYGSRIEDNDMALKILDKLKKVKRKTPQEFLLGKIRRKAKNITSRSQSMDENNNKQQPASIMNTNTDDNAPTNNVRFPSQNVDTLIAIPPLERHDEKHLSPDDDHQQPLSDDATTIASPPPPRYRFNQLTKKMRSGGSRKSSQDSSYNNTPANASSDERPPLTHIRSAGSIDEYRSSTDQLPRKNSNSSSRRRPRMISRDTNTTFLNTTSAIPGKLLKDGYKKIKSKSNNVSAAASHNQSTSQQAKSLAKRIYHNLMGPEPTRDYMVEADLYPYFRTQEEAATAFRLFDVDGNGDISKRELRSGCIRIYRERKNLARSMRDLSQATGKMDIILLVIFTAIWVIIVCAAFGVNVGTELMPLWSAFIAASFVFGNSAKEAFDSVIFVFVTHPFDAGDRVFIGTDNFTVDNVGLLVTTFLKWDGSVVYVKNAVLSALYIINVRRTGPMGETVPLNVDFNTPTWKLHQLREHMFEFCNQFPKMYVPNCVSVTVVSFENQNKINLSYYFCHTENWQDPTGRMVRHNNFMLELKDECSRLKIDYTMPPQPFSEGDGGVNDRHHPLDRAHMVSDREKSEGLHQRRPYQDDDDDDDGRAPGASGGTNGGAGGESGSAGDSGAAAGAAATMMFSAMM</sequence>
<evidence type="ECO:0000256" key="5">
    <source>
        <dbReference type="ARBA" id="ARBA00023136"/>
    </source>
</evidence>
<evidence type="ECO:0000256" key="7">
    <source>
        <dbReference type="SAM" id="Phobius"/>
    </source>
</evidence>
<dbReference type="Proteomes" id="UP000078561">
    <property type="component" value="Unassembled WGS sequence"/>
</dbReference>
<feature type="transmembrane region" description="Helical" evidence="7">
    <location>
        <begin position="656"/>
        <end position="676"/>
    </location>
</feature>
<feature type="region of interest" description="Disordered" evidence="6">
    <location>
        <begin position="420"/>
        <end position="527"/>
    </location>
</feature>
<dbReference type="PANTHER" id="PTHR31323:SF1">
    <property type="entry name" value="MECHANOSENSITIVE ION CHANNEL PROTEIN"/>
    <property type="match status" value="1"/>
</dbReference>
<dbReference type="GO" id="GO:0006874">
    <property type="term" value="P:intracellular calcium ion homeostasis"/>
    <property type="evidence" value="ECO:0007669"/>
    <property type="project" value="TreeGrafter"/>
</dbReference>
<feature type="transmembrane region" description="Helical" evidence="7">
    <location>
        <begin position="254"/>
        <end position="273"/>
    </location>
</feature>
<reference evidence="9" key="1">
    <citation type="submission" date="2016-04" db="EMBL/GenBank/DDBJ databases">
        <authorList>
            <person name="Evans L.H."/>
            <person name="Alamgir A."/>
            <person name="Owens N."/>
            <person name="Weber N.D."/>
            <person name="Virtaneva K."/>
            <person name="Barbian K."/>
            <person name="Babar A."/>
            <person name="Rosenke K."/>
        </authorList>
    </citation>
    <scope>NUCLEOTIDE SEQUENCE [LARGE SCALE GENOMIC DNA]</scope>
    <source>
        <strain evidence="9">CBS 101.48</strain>
    </source>
</reference>
<dbReference type="Gene3D" id="1.10.238.10">
    <property type="entry name" value="EF-hand"/>
    <property type="match status" value="1"/>
</dbReference>
<gene>
    <name evidence="9" type="primary">ABSGL_00268.1 scaffold 381</name>
</gene>
<dbReference type="STRING" id="4829.A0A163IRR4"/>
<dbReference type="SUPFAM" id="SSF50182">
    <property type="entry name" value="Sm-like ribonucleoproteins"/>
    <property type="match status" value="1"/>
</dbReference>
<dbReference type="PANTHER" id="PTHR31323">
    <property type="entry name" value="MECHANOSENSITIVE ION CHANNEL PROTEIN MSY2"/>
    <property type="match status" value="1"/>
</dbReference>
<comment type="subcellular location">
    <subcellularLocation>
        <location evidence="1">Membrane</location>
    </subcellularLocation>
</comment>
<dbReference type="FunCoup" id="A0A163IRR4">
    <property type="interactions" value="3"/>
</dbReference>
<feature type="compositionally biased region" description="Basic and acidic residues" evidence="6">
    <location>
        <begin position="1"/>
        <end position="18"/>
    </location>
</feature>
<dbReference type="GO" id="GO:0005509">
    <property type="term" value="F:calcium ion binding"/>
    <property type="evidence" value="ECO:0007669"/>
    <property type="project" value="InterPro"/>
</dbReference>
<dbReference type="GO" id="GO:0016020">
    <property type="term" value="C:membrane"/>
    <property type="evidence" value="ECO:0007669"/>
    <property type="project" value="UniProtKB-SubCell"/>
</dbReference>
<dbReference type="SUPFAM" id="SSF47473">
    <property type="entry name" value="EF-hand"/>
    <property type="match status" value="1"/>
</dbReference>
<evidence type="ECO:0000256" key="3">
    <source>
        <dbReference type="ARBA" id="ARBA00022837"/>
    </source>
</evidence>
<feature type="compositionally biased region" description="Low complexity" evidence="6">
    <location>
        <begin position="460"/>
        <end position="471"/>
    </location>
</feature>
<dbReference type="Pfam" id="PF25886">
    <property type="entry name" value="Msy1"/>
    <property type="match status" value="1"/>
</dbReference>
<dbReference type="Pfam" id="PF00924">
    <property type="entry name" value="MS_channel_2nd"/>
    <property type="match status" value="1"/>
</dbReference>
<feature type="region of interest" description="Disordered" evidence="6">
    <location>
        <begin position="366"/>
        <end position="405"/>
    </location>
</feature>
<dbReference type="InterPro" id="IPR011992">
    <property type="entry name" value="EF-hand-dom_pair"/>
</dbReference>
<dbReference type="InterPro" id="IPR058650">
    <property type="entry name" value="Msy1/2-like"/>
</dbReference>
<evidence type="ECO:0000256" key="6">
    <source>
        <dbReference type="SAM" id="MobiDB-lite"/>
    </source>
</evidence>
<evidence type="ECO:0000256" key="2">
    <source>
        <dbReference type="ARBA" id="ARBA00022692"/>
    </source>
</evidence>
<feature type="transmembrane region" description="Helical" evidence="7">
    <location>
        <begin position="149"/>
        <end position="170"/>
    </location>
</feature>
<evidence type="ECO:0000259" key="8">
    <source>
        <dbReference type="PROSITE" id="PS50222"/>
    </source>
</evidence>
<dbReference type="InterPro" id="IPR023408">
    <property type="entry name" value="MscS_beta-dom_sf"/>
</dbReference>
<organism evidence="9">
    <name type="scientific">Absidia glauca</name>
    <name type="common">Pin mould</name>
    <dbReference type="NCBI Taxonomy" id="4829"/>
    <lineage>
        <taxon>Eukaryota</taxon>
        <taxon>Fungi</taxon>
        <taxon>Fungi incertae sedis</taxon>
        <taxon>Mucoromycota</taxon>
        <taxon>Mucoromycotina</taxon>
        <taxon>Mucoromycetes</taxon>
        <taxon>Mucorales</taxon>
        <taxon>Cunninghamellaceae</taxon>
        <taxon>Absidia</taxon>
    </lineage>
</organism>
<evidence type="ECO:0000256" key="1">
    <source>
        <dbReference type="ARBA" id="ARBA00004370"/>
    </source>
</evidence>
<evidence type="ECO:0000313" key="10">
    <source>
        <dbReference type="Proteomes" id="UP000078561"/>
    </source>
</evidence>
<keyword evidence="10" id="KW-1185">Reference proteome</keyword>
<proteinExistence type="predicted"/>
<feature type="compositionally biased region" description="Polar residues" evidence="6">
    <location>
        <begin position="432"/>
        <end position="442"/>
    </location>
</feature>
<dbReference type="InterPro" id="IPR006685">
    <property type="entry name" value="MscS_channel_2nd"/>
</dbReference>
<feature type="domain" description="EF-hand" evidence="8">
    <location>
        <begin position="601"/>
        <end position="636"/>
    </location>
</feature>
<dbReference type="OrthoDB" id="544685at2759"/>
<keyword evidence="3" id="KW-0106">Calcium</keyword>
<feature type="compositionally biased region" description="Basic and acidic residues" evidence="6">
    <location>
        <begin position="34"/>
        <end position="49"/>
    </location>
</feature>
<evidence type="ECO:0000256" key="4">
    <source>
        <dbReference type="ARBA" id="ARBA00022989"/>
    </source>
</evidence>
<feature type="region of interest" description="Disordered" evidence="6">
    <location>
        <begin position="93"/>
        <end position="130"/>
    </location>
</feature>
<keyword evidence="4 7" id="KW-1133">Transmembrane helix</keyword>
<dbReference type="PROSITE" id="PS50222">
    <property type="entry name" value="EF_HAND_2"/>
    <property type="match status" value="1"/>
</dbReference>
<protein>
    <recommendedName>
        <fullName evidence="8">EF-hand domain-containing protein</fullName>
    </recommendedName>
</protein>
<dbReference type="GO" id="GO:0005262">
    <property type="term" value="F:calcium channel activity"/>
    <property type="evidence" value="ECO:0007669"/>
    <property type="project" value="TreeGrafter"/>
</dbReference>
<dbReference type="InterPro" id="IPR018247">
    <property type="entry name" value="EF_Hand_1_Ca_BS"/>
</dbReference>
<feature type="region of interest" description="Disordered" evidence="6">
    <location>
        <begin position="1"/>
        <end position="71"/>
    </location>
</feature>
<feature type="compositionally biased region" description="Gly residues" evidence="6">
    <location>
        <begin position="919"/>
        <end position="932"/>
    </location>
</feature>
<dbReference type="EMBL" id="LT550067">
    <property type="protein sequence ID" value="SAL94974.1"/>
    <property type="molecule type" value="Genomic_DNA"/>
</dbReference>
<feature type="compositionally biased region" description="Basic and acidic residues" evidence="6">
    <location>
        <begin position="420"/>
        <end position="431"/>
    </location>
</feature>
<evidence type="ECO:0000313" key="9">
    <source>
        <dbReference type="EMBL" id="SAL94974.1"/>
    </source>
</evidence>
<feature type="compositionally biased region" description="Polar residues" evidence="6">
    <location>
        <begin position="366"/>
        <end position="387"/>
    </location>
</feature>
<dbReference type="InterPro" id="IPR002048">
    <property type="entry name" value="EF_hand_dom"/>
</dbReference>
<dbReference type="AlphaFoldDB" id="A0A163IRR4"/>
<feature type="region of interest" description="Disordered" evidence="6">
    <location>
        <begin position="863"/>
        <end position="941"/>
    </location>
</feature>
<dbReference type="OMA" id="FEHTQNW"/>
<name>A0A163IRR4_ABSGL</name>
<accession>A0A163IRR4</accession>
<feature type="compositionally biased region" description="Low complexity" evidence="6">
    <location>
        <begin position="55"/>
        <end position="65"/>
    </location>
</feature>
<feature type="transmembrane region" description="Helical" evidence="7">
    <location>
        <begin position="293"/>
        <end position="315"/>
    </location>
</feature>
<dbReference type="InterPro" id="IPR010920">
    <property type="entry name" value="LSM_dom_sf"/>
</dbReference>
<dbReference type="Gene3D" id="2.30.30.60">
    <property type="match status" value="1"/>
</dbReference>
<keyword evidence="2 7" id="KW-0812">Transmembrane</keyword>
<keyword evidence="5 7" id="KW-0472">Membrane</keyword>
<dbReference type="InParanoid" id="A0A163IRR4"/>
<feature type="compositionally biased region" description="Basic and acidic residues" evidence="6">
    <location>
        <begin position="107"/>
        <end position="120"/>
    </location>
</feature>
<feature type="compositionally biased region" description="Low complexity" evidence="6">
    <location>
        <begin position="388"/>
        <end position="399"/>
    </location>
</feature>
<feature type="compositionally biased region" description="Basic and acidic residues" evidence="6">
    <location>
        <begin position="877"/>
        <end position="906"/>
    </location>
</feature>
<feature type="transmembrane region" description="Helical" evidence="7">
    <location>
        <begin position="191"/>
        <end position="210"/>
    </location>
</feature>